<dbReference type="Proteomes" id="UP001152320">
    <property type="component" value="Chromosome 5"/>
</dbReference>
<keyword evidence="11 13" id="KW-0460">Magnesium</keyword>
<keyword evidence="18" id="KW-1185">Reference proteome</keyword>
<gene>
    <name evidence="17" type="ORF">HOLleu_11878</name>
</gene>
<dbReference type="SUPFAM" id="SSF56059">
    <property type="entry name" value="Glutathione synthetase ATP-binding domain-like"/>
    <property type="match status" value="1"/>
</dbReference>
<feature type="binding site" evidence="15">
    <location>
        <position position="165"/>
    </location>
    <ligand>
        <name>Mg(2+)</name>
        <dbReference type="ChEBI" id="CHEBI:18420"/>
    </ligand>
</feature>
<evidence type="ECO:0000313" key="18">
    <source>
        <dbReference type="Proteomes" id="UP001152320"/>
    </source>
</evidence>
<dbReference type="InterPro" id="IPR014042">
    <property type="entry name" value="Glutathione_synthase_a-hlx"/>
</dbReference>
<evidence type="ECO:0000256" key="13">
    <source>
        <dbReference type="PIRNR" id="PIRNR001558"/>
    </source>
</evidence>
<dbReference type="Pfam" id="PF03917">
    <property type="entry name" value="GSH_synth_ATP"/>
    <property type="match status" value="1"/>
</dbReference>
<dbReference type="GO" id="GO:0043295">
    <property type="term" value="F:glutathione binding"/>
    <property type="evidence" value="ECO:0007669"/>
    <property type="project" value="UniProtKB-UniRule"/>
</dbReference>
<feature type="domain" description="Glutathione synthase substrate-binding" evidence="16">
    <location>
        <begin position="225"/>
        <end position="326"/>
    </location>
</feature>
<evidence type="ECO:0000256" key="14">
    <source>
        <dbReference type="PIRSR" id="PIRSR001558-1"/>
    </source>
</evidence>
<evidence type="ECO:0000256" key="1">
    <source>
        <dbReference type="ARBA" id="ARBA00004965"/>
    </source>
</evidence>
<evidence type="ECO:0000256" key="7">
    <source>
        <dbReference type="ARBA" id="ARBA00022684"/>
    </source>
</evidence>
<evidence type="ECO:0000313" key="17">
    <source>
        <dbReference type="EMBL" id="KAJ8041143.1"/>
    </source>
</evidence>
<keyword evidence="6 13" id="KW-0436">Ligase</keyword>
<dbReference type="InterPro" id="IPR037013">
    <property type="entry name" value="GSH-S_sub-bd_sf"/>
</dbReference>
<dbReference type="InterPro" id="IPR014709">
    <property type="entry name" value="Glutathione_synthase_C_euk"/>
</dbReference>
<evidence type="ECO:0000256" key="4">
    <source>
        <dbReference type="ARBA" id="ARBA00012214"/>
    </source>
</evidence>
<evidence type="ECO:0000256" key="10">
    <source>
        <dbReference type="ARBA" id="ARBA00022840"/>
    </source>
</evidence>
<evidence type="ECO:0000259" key="16">
    <source>
        <dbReference type="Pfam" id="PF03199"/>
    </source>
</evidence>
<dbReference type="InterPro" id="IPR016185">
    <property type="entry name" value="PreATP-grasp_dom_sf"/>
</dbReference>
<keyword evidence="10 13" id="KW-0067">ATP-binding</keyword>
<comment type="pathway">
    <text evidence="1 13">Sulfur metabolism; glutathione biosynthesis; glutathione from L-cysteine and L-glutamate: step 2/2.</text>
</comment>
<evidence type="ECO:0000256" key="15">
    <source>
        <dbReference type="PIRSR" id="PIRSR001558-2"/>
    </source>
</evidence>
<dbReference type="Gene3D" id="1.10.1080.10">
    <property type="entry name" value="Glutathione Synthetase, Chain A, domain 3"/>
    <property type="match status" value="1"/>
</dbReference>
<evidence type="ECO:0000256" key="9">
    <source>
        <dbReference type="ARBA" id="ARBA00022741"/>
    </source>
</evidence>
<feature type="binding site" evidence="14">
    <location>
        <position position="165"/>
    </location>
    <ligand>
        <name>ATP</name>
        <dbReference type="ChEBI" id="CHEBI:30616"/>
    </ligand>
</feature>
<dbReference type="InterPro" id="IPR014049">
    <property type="entry name" value="Glutathione_synthase_N_euk"/>
</dbReference>
<dbReference type="Gene3D" id="3.40.50.1760">
    <property type="entry name" value="Glutathione synthase, substrate-binding domain superfamily, eukaryotic"/>
    <property type="match status" value="1"/>
</dbReference>
<accession>A0A9Q1HDC2</accession>
<dbReference type="GO" id="GO:0000287">
    <property type="term" value="F:magnesium ion binding"/>
    <property type="evidence" value="ECO:0007669"/>
    <property type="project" value="UniProtKB-UniRule"/>
</dbReference>
<comment type="caution">
    <text evidence="17">The sequence shown here is derived from an EMBL/GenBank/DDBJ whole genome shotgun (WGS) entry which is preliminary data.</text>
</comment>
<dbReference type="SUPFAM" id="SSF52440">
    <property type="entry name" value="PreATP-grasp domain"/>
    <property type="match status" value="1"/>
</dbReference>
<dbReference type="Gene3D" id="3.30.1490.80">
    <property type="match status" value="1"/>
</dbReference>
<feature type="binding site" evidence="14">
    <location>
        <position position="478"/>
    </location>
    <ligand>
        <name>ATP</name>
        <dbReference type="ChEBI" id="CHEBI:30616"/>
    </ligand>
</feature>
<feature type="binding site" evidence="14">
    <location>
        <position position="449"/>
    </location>
    <ligand>
        <name>ATP</name>
        <dbReference type="ChEBI" id="CHEBI:30616"/>
    </ligand>
</feature>
<dbReference type="PIRSF" id="PIRSF001558">
    <property type="entry name" value="GSHase"/>
    <property type="match status" value="1"/>
</dbReference>
<feature type="binding site" evidence="14">
    <location>
        <position position="476"/>
    </location>
    <ligand>
        <name>substrate</name>
    </ligand>
</feature>
<feature type="binding site" evidence="15">
    <location>
        <position position="391"/>
    </location>
    <ligand>
        <name>Mg(2+)</name>
        <dbReference type="ChEBI" id="CHEBI:18420"/>
    </ligand>
</feature>
<dbReference type="Gene3D" id="3.30.1490.50">
    <property type="match status" value="1"/>
</dbReference>
<keyword evidence="9 13" id="KW-0547">Nucleotide-binding</keyword>
<dbReference type="GO" id="GO:0005829">
    <property type="term" value="C:cytosol"/>
    <property type="evidence" value="ECO:0007669"/>
    <property type="project" value="TreeGrafter"/>
</dbReference>
<keyword evidence="7 13" id="KW-0317">Glutathione biosynthesis</keyword>
<dbReference type="AlphaFoldDB" id="A0A9Q1HDC2"/>
<dbReference type="GO" id="GO:0005524">
    <property type="term" value="F:ATP binding"/>
    <property type="evidence" value="ECO:0007669"/>
    <property type="project" value="UniProtKB-UniRule"/>
</dbReference>
<dbReference type="PANTHER" id="PTHR11130">
    <property type="entry name" value="GLUTATHIONE SYNTHETASE"/>
    <property type="match status" value="1"/>
</dbReference>
<dbReference type="GO" id="GO:0004363">
    <property type="term" value="F:glutathione synthase activity"/>
    <property type="evidence" value="ECO:0007669"/>
    <property type="project" value="UniProtKB-UniRule"/>
</dbReference>
<evidence type="ECO:0000256" key="6">
    <source>
        <dbReference type="ARBA" id="ARBA00022598"/>
    </source>
</evidence>
<protein>
    <recommendedName>
        <fullName evidence="5 13">Glutathione synthetase</fullName>
        <shortName evidence="13">GSH-S</shortName>
        <ecNumber evidence="4 13">6.3.2.3</ecNumber>
    </recommendedName>
</protein>
<feature type="binding site" evidence="14">
    <location>
        <position position="484"/>
    </location>
    <ligand>
        <name>ATP</name>
        <dbReference type="ChEBI" id="CHEBI:30616"/>
    </ligand>
</feature>
<feature type="binding site" evidence="14">
    <location>
        <begin position="387"/>
        <end position="396"/>
    </location>
    <ligand>
        <name>ATP</name>
        <dbReference type="ChEBI" id="CHEBI:30616"/>
    </ligand>
</feature>
<evidence type="ECO:0000256" key="11">
    <source>
        <dbReference type="ARBA" id="ARBA00022842"/>
    </source>
</evidence>
<feature type="binding site" evidence="15">
    <location>
        <position position="167"/>
    </location>
    <ligand>
        <name>Mg(2+)</name>
        <dbReference type="ChEBI" id="CHEBI:18420"/>
    </ligand>
</feature>
<evidence type="ECO:0000256" key="8">
    <source>
        <dbReference type="ARBA" id="ARBA00022723"/>
    </source>
</evidence>
<dbReference type="Pfam" id="PF03199">
    <property type="entry name" value="GSH_synthase"/>
    <property type="match status" value="1"/>
</dbReference>
<name>A0A9Q1HDC2_HOLLE</name>
<feature type="binding site" evidence="14">
    <location>
        <begin position="421"/>
        <end position="424"/>
    </location>
    <ligand>
        <name>ATP</name>
        <dbReference type="ChEBI" id="CHEBI:30616"/>
    </ligand>
</feature>
<evidence type="ECO:0000256" key="12">
    <source>
        <dbReference type="ARBA" id="ARBA00048871"/>
    </source>
</evidence>
<dbReference type="Gene3D" id="3.30.470.20">
    <property type="entry name" value="ATP-grasp fold, B domain"/>
    <property type="match status" value="1"/>
</dbReference>
<evidence type="ECO:0000256" key="5">
    <source>
        <dbReference type="ARBA" id="ARBA00020821"/>
    </source>
</evidence>
<dbReference type="FunFam" id="3.30.1490.50:FF:000001">
    <property type="entry name" value="Glutathione synthetase"/>
    <property type="match status" value="1"/>
</dbReference>
<comment type="subunit">
    <text evidence="3">Homodimer.</text>
</comment>
<sequence length="501" mass="55922">MKERMRRETKDMATIKTLPTCVPIPIPTEKLSQTVENAKDLACVSGFLMRTVEKPTSSDVIRPAPFMLLPTAIPRILFQKAVDIQPYINELYFKVANDHDFLHKTLERTIAVDEFTARQWEILETARKQGKTKVCKTESIQLAMLRSDYMLDTARADSLVLSQVEVNTISASFAGLASCLEKVHSFVISQLGHVSDKSKIPHNSACHCYAKALYSAWEVYGNPQAVVVMFVQEAEGNIFDQRLIEQALDNIEPTVKLRRRTMSYVGEHGTLTEDNRFLLDGEEVAVFYYRTGYVPDQFKTDFDWEAKLNAELSKAIVCPSIGWHLAGSKKVQQELARPGVLEKFISDPKKVAAIRSTFTGLYSLELDQEGDKMASRAIANPEKFVMKPQLEGGGNNIYGDNIKTVLQKMAGTEERSKYILMDRILPHSAKNYAIRGGFPLQPPGDYVSEFGFYGVFLSSSNLGGIVINETAGHQVRTKLQSQDEGGVVVGVSSLDSPFLVE</sequence>
<comment type="cofactor">
    <cofactor evidence="13 15">
        <name>Mg(2+)</name>
        <dbReference type="ChEBI" id="CHEBI:18420"/>
    </cofactor>
    <text evidence="13 15">Binds 1 Mg(2+) ion per subunit.</text>
</comment>
<feature type="binding site" evidence="14">
    <location>
        <position position="329"/>
    </location>
    <ligand>
        <name>ATP</name>
        <dbReference type="ChEBI" id="CHEBI:30616"/>
    </ligand>
</feature>
<dbReference type="EMBL" id="JAIZAY010000005">
    <property type="protein sequence ID" value="KAJ8041143.1"/>
    <property type="molecule type" value="Genomic_DNA"/>
</dbReference>
<feature type="binding site" evidence="14">
    <location>
        <position position="146"/>
    </location>
    <ligand>
        <name>substrate</name>
    </ligand>
</feature>
<evidence type="ECO:0000256" key="2">
    <source>
        <dbReference type="ARBA" id="ARBA00010385"/>
    </source>
</evidence>
<feature type="binding site" evidence="14">
    <location>
        <position position="398"/>
    </location>
    <ligand>
        <name>ATP</name>
        <dbReference type="ChEBI" id="CHEBI:30616"/>
    </ligand>
</feature>
<organism evidence="17 18">
    <name type="scientific">Holothuria leucospilota</name>
    <name type="common">Black long sea cucumber</name>
    <name type="synonym">Mertensiothuria leucospilota</name>
    <dbReference type="NCBI Taxonomy" id="206669"/>
    <lineage>
        <taxon>Eukaryota</taxon>
        <taxon>Metazoa</taxon>
        <taxon>Echinodermata</taxon>
        <taxon>Eleutherozoa</taxon>
        <taxon>Echinozoa</taxon>
        <taxon>Holothuroidea</taxon>
        <taxon>Aspidochirotacea</taxon>
        <taxon>Aspidochirotida</taxon>
        <taxon>Holothuriidae</taxon>
        <taxon>Holothuria</taxon>
    </lineage>
</organism>
<dbReference type="EC" id="6.3.2.3" evidence="4 13"/>
<proteinExistence type="inferred from homology"/>
<dbReference type="InterPro" id="IPR004887">
    <property type="entry name" value="GSH_synth_subst-bd"/>
</dbReference>
<keyword evidence="8 13" id="KW-0479">Metal-binding</keyword>
<dbReference type="PANTHER" id="PTHR11130:SF0">
    <property type="entry name" value="GLUTATHIONE SYNTHETASE"/>
    <property type="match status" value="1"/>
</dbReference>
<comment type="catalytic activity">
    <reaction evidence="12">
        <text>gamma-L-glutamyl-L-cysteine + glycine + ATP = glutathione + ADP + phosphate + H(+)</text>
        <dbReference type="Rhea" id="RHEA:13557"/>
        <dbReference type="ChEBI" id="CHEBI:15378"/>
        <dbReference type="ChEBI" id="CHEBI:30616"/>
        <dbReference type="ChEBI" id="CHEBI:43474"/>
        <dbReference type="ChEBI" id="CHEBI:57305"/>
        <dbReference type="ChEBI" id="CHEBI:57925"/>
        <dbReference type="ChEBI" id="CHEBI:58173"/>
        <dbReference type="ChEBI" id="CHEBI:456216"/>
        <dbReference type="EC" id="6.3.2.3"/>
    </reaction>
    <physiologicalReaction direction="left-to-right" evidence="12">
        <dbReference type="Rhea" id="RHEA:13558"/>
    </physiologicalReaction>
</comment>
<evidence type="ECO:0000256" key="3">
    <source>
        <dbReference type="ARBA" id="ARBA00011738"/>
    </source>
</evidence>
<feature type="binding site" evidence="14">
    <location>
        <position position="241"/>
    </location>
    <ligand>
        <name>substrate</name>
    </ligand>
</feature>
<dbReference type="NCBIfam" id="TIGR01986">
    <property type="entry name" value="glut_syn_euk"/>
    <property type="match status" value="1"/>
</dbReference>
<comment type="similarity">
    <text evidence="2 13">Belongs to the eukaryotic GSH synthase family.</text>
</comment>
<dbReference type="InterPro" id="IPR005615">
    <property type="entry name" value="Glutathione_synthase"/>
</dbReference>
<dbReference type="OrthoDB" id="2020073at2759"/>
<reference evidence="17" key="1">
    <citation type="submission" date="2021-10" db="EMBL/GenBank/DDBJ databases">
        <title>Tropical sea cucumber genome reveals ecological adaptation and Cuvierian tubules defense mechanism.</title>
        <authorList>
            <person name="Chen T."/>
        </authorList>
    </citation>
    <scope>NUCLEOTIDE SEQUENCE</scope>
    <source>
        <strain evidence="17">Nanhai2018</strain>
        <tissue evidence="17">Muscle</tissue>
    </source>
</reference>